<organism evidence="1 2">
    <name type="scientific">Clostridium thailandense</name>
    <dbReference type="NCBI Taxonomy" id="2794346"/>
    <lineage>
        <taxon>Bacteria</taxon>
        <taxon>Bacillati</taxon>
        <taxon>Bacillota</taxon>
        <taxon>Clostridia</taxon>
        <taxon>Eubacteriales</taxon>
        <taxon>Clostridiaceae</taxon>
        <taxon>Clostridium</taxon>
    </lineage>
</organism>
<evidence type="ECO:0000313" key="2">
    <source>
        <dbReference type="Proteomes" id="UP000694308"/>
    </source>
</evidence>
<protein>
    <submittedName>
        <fullName evidence="1">Uncharacterized protein</fullName>
    </submittedName>
</protein>
<gene>
    <name evidence="1" type="ORF">I6U48_12600</name>
</gene>
<dbReference type="EMBL" id="JAEEGC010000053">
    <property type="protein sequence ID" value="MBV7273749.1"/>
    <property type="molecule type" value="Genomic_DNA"/>
</dbReference>
<keyword evidence="2" id="KW-1185">Reference proteome</keyword>
<dbReference type="Proteomes" id="UP000694308">
    <property type="component" value="Unassembled WGS sequence"/>
</dbReference>
<dbReference type="RefSeq" id="WP_218320816.1">
    <property type="nucleotide sequence ID" value="NZ_JAEEGC010000053.1"/>
</dbReference>
<sequence>MVYSCVKEEDPITLIKEEKQSYGSKKRKKHIQMDKILKRIFTLKNSKPINRLS</sequence>
<dbReference type="AlphaFoldDB" id="A0A949U017"/>
<proteinExistence type="predicted"/>
<evidence type="ECO:0000313" key="1">
    <source>
        <dbReference type="EMBL" id="MBV7273749.1"/>
    </source>
</evidence>
<reference evidence="1" key="1">
    <citation type="submission" date="2020-12" db="EMBL/GenBank/DDBJ databases">
        <title>Clostridium thailandense sp. nov., a novel acetogenic bacterium isolated from peat land soil in Thailand.</title>
        <authorList>
            <person name="Chaikitkaew S."/>
            <person name="Birkeland N.K."/>
        </authorList>
    </citation>
    <scope>NUCLEOTIDE SEQUENCE</scope>
    <source>
        <strain evidence="1">PL3</strain>
    </source>
</reference>
<accession>A0A949U017</accession>
<name>A0A949U017_9CLOT</name>
<comment type="caution">
    <text evidence="1">The sequence shown here is derived from an EMBL/GenBank/DDBJ whole genome shotgun (WGS) entry which is preliminary data.</text>
</comment>